<keyword evidence="6" id="KW-0418">Kinase</keyword>
<dbReference type="InterPro" id="IPR004654">
    <property type="entry name" value="ROK_glcA"/>
</dbReference>
<dbReference type="Gene3D" id="3.30.420.40">
    <property type="match status" value="2"/>
</dbReference>
<keyword evidence="7" id="KW-0067">ATP-binding</keyword>
<evidence type="ECO:0000256" key="6">
    <source>
        <dbReference type="ARBA" id="ARBA00022777"/>
    </source>
</evidence>
<evidence type="ECO:0000313" key="10">
    <source>
        <dbReference type="Proteomes" id="UP001596142"/>
    </source>
</evidence>
<organism evidence="9 10">
    <name type="scientific">Thalassorhabdus alkalitolerans</name>
    <dbReference type="NCBI Taxonomy" id="2282697"/>
    <lineage>
        <taxon>Bacteria</taxon>
        <taxon>Bacillati</taxon>
        <taxon>Bacillota</taxon>
        <taxon>Bacilli</taxon>
        <taxon>Bacillales</taxon>
        <taxon>Bacillaceae</taxon>
        <taxon>Thalassorhabdus</taxon>
    </lineage>
</organism>
<keyword evidence="5" id="KW-0547">Nucleotide-binding</keyword>
<sequence>MSNTYLLGIDVGGTAIKMALFTKEGPMIKKWSIPTDKREKGSYIPDDIERSVIKELENERITLEQLEGVGLGVPGFVDIENGTIEFAVNIGWRDFPLAKILSKSLSVPVFLDNDANLAAAGEYWKGAGRSAKDMICFTIGTGVGGGVIVGGNIVHGVEGMAGEVGHITVDPFRGKTCNCGKTGCLETVASATGMVSSVTEKRENKEYPTSILQSTSEEKLTTKEIFEAAARKDPLATAVIEEAALYIGLAAANACTLLNPERIVIGGGVSAAGEALLSPIQKYFQRYALEKVAKGTEFVIAELGNDAGVTGAAWLAAKSLGILPENH</sequence>
<protein>
    <recommendedName>
        <fullName evidence="3">Glucokinase</fullName>
        <ecNumber evidence="2">2.7.1.2</ecNumber>
    </recommendedName>
    <alternativeName>
        <fullName evidence="8">Glucose kinase</fullName>
    </alternativeName>
</protein>
<dbReference type="SUPFAM" id="SSF53067">
    <property type="entry name" value="Actin-like ATPase domain"/>
    <property type="match status" value="1"/>
</dbReference>
<accession>A0ABW0YLQ9</accession>
<dbReference type="InterPro" id="IPR049874">
    <property type="entry name" value="ROK_cs"/>
</dbReference>
<name>A0ABW0YLQ9_9BACI</name>
<dbReference type="Proteomes" id="UP001596142">
    <property type="component" value="Unassembled WGS sequence"/>
</dbReference>
<dbReference type="EC" id="2.7.1.2" evidence="2"/>
<dbReference type="PANTHER" id="PTHR18964:SF149">
    <property type="entry name" value="BIFUNCTIONAL UDP-N-ACETYLGLUCOSAMINE 2-EPIMERASE_N-ACETYLMANNOSAMINE KINASE"/>
    <property type="match status" value="1"/>
</dbReference>
<evidence type="ECO:0000313" key="9">
    <source>
        <dbReference type="EMBL" id="MFC5713370.1"/>
    </source>
</evidence>
<dbReference type="NCBIfam" id="TIGR00744">
    <property type="entry name" value="ROK_glcA_fam"/>
    <property type="match status" value="1"/>
</dbReference>
<dbReference type="PROSITE" id="PS01125">
    <property type="entry name" value="ROK"/>
    <property type="match status" value="1"/>
</dbReference>
<comment type="similarity">
    <text evidence="1">Belongs to the ROK (NagC/XylR) family.</text>
</comment>
<evidence type="ECO:0000256" key="3">
    <source>
        <dbReference type="ARBA" id="ARBA00014701"/>
    </source>
</evidence>
<dbReference type="InterPro" id="IPR000600">
    <property type="entry name" value="ROK"/>
</dbReference>
<dbReference type="Pfam" id="PF00480">
    <property type="entry name" value="ROK"/>
    <property type="match status" value="1"/>
</dbReference>
<evidence type="ECO:0000256" key="2">
    <source>
        <dbReference type="ARBA" id="ARBA00012323"/>
    </source>
</evidence>
<gene>
    <name evidence="9" type="ORF">ACFPU1_11285</name>
</gene>
<comment type="caution">
    <text evidence="9">The sequence shown here is derived from an EMBL/GenBank/DDBJ whole genome shotgun (WGS) entry which is preliminary data.</text>
</comment>
<keyword evidence="4 9" id="KW-0808">Transferase</keyword>
<evidence type="ECO:0000256" key="4">
    <source>
        <dbReference type="ARBA" id="ARBA00022679"/>
    </source>
</evidence>
<dbReference type="GO" id="GO:0004340">
    <property type="term" value="F:glucokinase activity"/>
    <property type="evidence" value="ECO:0007669"/>
    <property type="project" value="UniProtKB-EC"/>
</dbReference>
<dbReference type="RefSeq" id="WP_385941121.1">
    <property type="nucleotide sequence ID" value="NZ_JBHSOZ010000005.1"/>
</dbReference>
<proteinExistence type="inferred from homology"/>
<evidence type="ECO:0000256" key="7">
    <source>
        <dbReference type="ARBA" id="ARBA00022840"/>
    </source>
</evidence>
<keyword evidence="10" id="KW-1185">Reference proteome</keyword>
<evidence type="ECO:0000256" key="1">
    <source>
        <dbReference type="ARBA" id="ARBA00006479"/>
    </source>
</evidence>
<dbReference type="EMBL" id="JBHSOZ010000005">
    <property type="protein sequence ID" value="MFC5713370.1"/>
    <property type="molecule type" value="Genomic_DNA"/>
</dbReference>
<evidence type="ECO:0000256" key="8">
    <source>
        <dbReference type="ARBA" id="ARBA00032386"/>
    </source>
</evidence>
<reference evidence="10" key="1">
    <citation type="journal article" date="2019" name="Int. J. Syst. Evol. Microbiol.">
        <title>The Global Catalogue of Microorganisms (GCM) 10K type strain sequencing project: providing services to taxonomists for standard genome sequencing and annotation.</title>
        <authorList>
            <consortium name="The Broad Institute Genomics Platform"/>
            <consortium name="The Broad Institute Genome Sequencing Center for Infectious Disease"/>
            <person name="Wu L."/>
            <person name="Ma J."/>
        </authorList>
    </citation>
    <scope>NUCLEOTIDE SEQUENCE [LARGE SCALE GENOMIC DNA]</scope>
    <source>
        <strain evidence="10">CECT 7184</strain>
    </source>
</reference>
<evidence type="ECO:0000256" key="5">
    <source>
        <dbReference type="ARBA" id="ARBA00022741"/>
    </source>
</evidence>
<dbReference type="PANTHER" id="PTHR18964">
    <property type="entry name" value="ROK (REPRESSOR, ORF, KINASE) FAMILY"/>
    <property type="match status" value="1"/>
</dbReference>
<dbReference type="InterPro" id="IPR043129">
    <property type="entry name" value="ATPase_NBD"/>
</dbReference>